<dbReference type="OrthoDB" id="2269034at2759"/>
<dbReference type="HOGENOM" id="CLU_562675_0_0_1"/>
<dbReference type="EMBL" id="KN831796">
    <property type="protein sequence ID" value="KIM37581.1"/>
    <property type="molecule type" value="Genomic_DNA"/>
</dbReference>
<evidence type="ECO:0000313" key="2">
    <source>
        <dbReference type="Proteomes" id="UP000053424"/>
    </source>
</evidence>
<accession>A0A0C3C1L8</accession>
<gene>
    <name evidence="1" type="ORF">M413DRAFT_448382</name>
</gene>
<dbReference type="AlphaFoldDB" id="A0A0C3C1L8"/>
<dbReference type="Proteomes" id="UP000053424">
    <property type="component" value="Unassembled WGS sequence"/>
</dbReference>
<organism evidence="1 2">
    <name type="scientific">Hebeloma cylindrosporum</name>
    <dbReference type="NCBI Taxonomy" id="76867"/>
    <lineage>
        <taxon>Eukaryota</taxon>
        <taxon>Fungi</taxon>
        <taxon>Dikarya</taxon>
        <taxon>Basidiomycota</taxon>
        <taxon>Agaricomycotina</taxon>
        <taxon>Agaricomycetes</taxon>
        <taxon>Agaricomycetidae</taxon>
        <taxon>Agaricales</taxon>
        <taxon>Agaricineae</taxon>
        <taxon>Hymenogastraceae</taxon>
        <taxon>Hebeloma</taxon>
    </lineage>
</organism>
<protein>
    <submittedName>
        <fullName evidence="1">Uncharacterized protein</fullName>
    </submittedName>
</protein>
<sequence length="462" mass="52271">MDALRTLKNKEKELELFLEKCTPLAGPINYLPPEILGEIFLATLDSTVPTHDDESTPPMLFCHVSTFWRQTALSTPGLWTRLAINRDATAQDIAGMTSGWFSFAGGLPLSLQVQITAHPSLLASSLARSSFMVAPQRSWRRIHNLEITVYWMGDAVRLLNILVDRETDLERLVIQYTQWTNSTSIRVKLPPLNKLKRLVLSNLYLNRRPYDGSFDNIPWNQLTNLSMVDIMMTPTMWKIFLRRCTHLQHGASALQEGTVFPSMISLKVAFKNDGDWGILNGLSFPSLQTLCLGSMKALSTWRSSTSSTLDAPLVKNLTLFKVRIQYPDLVILLERMVGLRALILDIPIDCSPIFHKLTDIQTSLFLPCLVRLSIYHWRLIGNQTINIDKKGFLRMIRSRWYPSSTTPRPPRAALSSVSLRTSKDMPQIKNIQVALSSLTKEGLFLHVGLAPNGYPLKKVVDW</sequence>
<keyword evidence="2" id="KW-1185">Reference proteome</keyword>
<proteinExistence type="predicted"/>
<reference evidence="1 2" key="1">
    <citation type="submission" date="2014-04" db="EMBL/GenBank/DDBJ databases">
        <authorList>
            <consortium name="DOE Joint Genome Institute"/>
            <person name="Kuo A."/>
            <person name="Gay G."/>
            <person name="Dore J."/>
            <person name="Kohler A."/>
            <person name="Nagy L.G."/>
            <person name="Floudas D."/>
            <person name="Copeland A."/>
            <person name="Barry K.W."/>
            <person name="Cichocki N."/>
            <person name="Veneault-Fourrey C."/>
            <person name="LaButti K."/>
            <person name="Lindquist E.A."/>
            <person name="Lipzen A."/>
            <person name="Lundell T."/>
            <person name="Morin E."/>
            <person name="Murat C."/>
            <person name="Sun H."/>
            <person name="Tunlid A."/>
            <person name="Henrissat B."/>
            <person name="Grigoriev I.V."/>
            <person name="Hibbett D.S."/>
            <person name="Martin F."/>
            <person name="Nordberg H.P."/>
            <person name="Cantor M.N."/>
            <person name="Hua S.X."/>
        </authorList>
    </citation>
    <scope>NUCLEOTIDE SEQUENCE [LARGE SCALE GENOMIC DNA]</scope>
    <source>
        <strain evidence="2">h7</strain>
    </source>
</reference>
<reference evidence="2" key="2">
    <citation type="submission" date="2015-01" db="EMBL/GenBank/DDBJ databases">
        <title>Evolutionary Origins and Diversification of the Mycorrhizal Mutualists.</title>
        <authorList>
            <consortium name="DOE Joint Genome Institute"/>
            <consortium name="Mycorrhizal Genomics Consortium"/>
            <person name="Kohler A."/>
            <person name="Kuo A."/>
            <person name="Nagy L.G."/>
            <person name="Floudas D."/>
            <person name="Copeland A."/>
            <person name="Barry K.W."/>
            <person name="Cichocki N."/>
            <person name="Veneault-Fourrey C."/>
            <person name="LaButti K."/>
            <person name="Lindquist E.A."/>
            <person name="Lipzen A."/>
            <person name="Lundell T."/>
            <person name="Morin E."/>
            <person name="Murat C."/>
            <person name="Riley R."/>
            <person name="Ohm R."/>
            <person name="Sun H."/>
            <person name="Tunlid A."/>
            <person name="Henrissat B."/>
            <person name="Grigoriev I.V."/>
            <person name="Hibbett D.S."/>
            <person name="Martin F."/>
        </authorList>
    </citation>
    <scope>NUCLEOTIDE SEQUENCE [LARGE SCALE GENOMIC DNA]</scope>
    <source>
        <strain evidence="2">h7</strain>
    </source>
</reference>
<name>A0A0C3C1L8_HEBCY</name>
<evidence type="ECO:0000313" key="1">
    <source>
        <dbReference type="EMBL" id="KIM37581.1"/>
    </source>
</evidence>